<name>A0ABU4A172_9SPHN</name>
<dbReference type="SUPFAM" id="SSF56529">
    <property type="entry name" value="FAH"/>
    <property type="match status" value="1"/>
</dbReference>
<dbReference type="Proteomes" id="UP001185984">
    <property type="component" value="Unassembled WGS sequence"/>
</dbReference>
<evidence type="ECO:0000313" key="2">
    <source>
        <dbReference type="EMBL" id="MDV5825490.1"/>
    </source>
</evidence>
<feature type="domain" description="Fumarylacetoacetase-like C-terminal" evidence="1">
    <location>
        <begin position="138"/>
        <end position="326"/>
    </location>
</feature>
<gene>
    <name evidence="2" type="ORF">O0R41_17945</name>
</gene>
<dbReference type="GO" id="GO:0016787">
    <property type="term" value="F:hydrolase activity"/>
    <property type="evidence" value="ECO:0007669"/>
    <property type="project" value="UniProtKB-KW"/>
</dbReference>
<dbReference type="PANTHER" id="PTHR43211:SF1">
    <property type="entry name" value="BLL6422 PROTEIN"/>
    <property type="match status" value="1"/>
</dbReference>
<dbReference type="PANTHER" id="PTHR43211">
    <property type="entry name" value="FUMARYLACETOACETATE HYDROLASE"/>
    <property type="match status" value="1"/>
</dbReference>
<keyword evidence="3" id="KW-1185">Reference proteome</keyword>
<keyword evidence="2" id="KW-0378">Hydrolase</keyword>
<organism evidence="2 3">
    <name type="scientific">Sphingobium naphthae</name>
    <dbReference type="NCBI Taxonomy" id="1886786"/>
    <lineage>
        <taxon>Bacteria</taxon>
        <taxon>Pseudomonadati</taxon>
        <taxon>Pseudomonadota</taxon>
        <taxon>Alphaproteobacteria</taxon>
        <taxon>Sphingomonadales</taxon>
        <taxon>Sphingomonadaceae</taxon>
        <taxon>Sphingobium</taxon>
    </lineage>
</organism>
<dbReference type="InterPro" id="IPR036663">
    <property type="entry name" value="Fumarylacetoacetase_C_sf"/>
</dbReference>
<sequence>MRLVSYEHVGKVRTGAFIDDDRSILDFLAAHDATASDEIPVALGDMLALIEGGDEALARARELVAARPASAIVEASEVKLRAPLQPPPQIRDCSCFELHLRNCYDVARRFKVRNEPDPESAYLAADRSDEDRVIGTFLKQPIYYKGNRFSVVGSGTDVVWPSYSKVLDFELELACYIGRRTKDAAAADAAQSIFGYSIYNDFSARDAQLRESGGGLGPAKGKDFDTGNVLGPCLVTADEIPDPQSLTMIASVNGEEWGRGSTRDMHWTFPQVIAHISQSETLYPGEILGSGTVGTGCGMEQLRYLKPGDVVELEIERIGVLRNRVVQP</sequence>
<dbReference type="InterPro" id="IPR011234">
    <property type="entry name" value="Fumarylacetoacetase-like_C"/>
</dbReference>
<protein>
    <submittedName>
        <fullName evidence="2">Fumarylacetoacetate hydrolase family protein</fullName>
    </submittedName>
</protein>
<dbReference type="RefSeq" id="WP_228164676.1">
    <property type="nucleotide sequence ID" value="NZ_JAPTHD010000011.1"/>
</dbReference>
<dbReference type="Pfam" id="PF01557">
    <property type="entry name" value="FAA_hydrolase"/>
    <property type="match status" value="1"/>
</dbReference>
<evidence type="ECO:0000259" key="1">
    <source>
        <dbReference type="Pfam" id="PF01557"/>
    </source>
</evidence>
<accession>A0ABU4A172</accession>
<reference evidence="3" key="1">
    <citation type="journal article" date="2022" name="J Environ Chem Eng">
        <title>Biodegradation of petroleum oil using a constructed nonpathogenic and heavy metal-tolerant bacterial consortium isolated from marine sponges.</title>
        <authorList>
            <person name="Dechsakulwatana C."/>
            <person name="Rungsihiranrut A."/>
            <person name="Muangchinda C."/>
            <person name="Ningthoujam R."/>
            <person name="Klankeo P."/>
            <person name="Pinyakong O."/>
        </authorList>
    </citation>
    <scope>NUCLEOTIDE SEQUENCE [LARGE SCALE GENOMIC DNA]</scope>
    <source>
        <strain evidence="3">MO2-4</strain>
    </source>
</reference>
<comment type="caution">
    <text evidence="2">The sequence shown here is derived from an EMBL/GenBank/DDBJ whole genome shotgun (WGS) entry which is preliminary data.</text>
</comment>
<evidence type="ECO:0000313" key="3">
    <source>
        <dbReference type="Proteomes" id="UP001185984"/>
    </source>
</evidence>
<dbReference type="EMBL" id="JAPTHD010000011">
    <property type="protein sequence ID" value="MDV5825490.1"/>
    <property type="molecule type" value="Genomic_DNA"/>
</dbReference>
<proteinExistence type="predicted"/>
<dbReference type="Gene3D" id="3.90.850.10">
    <property type="entry name" value="Fumarylacetoacetase-like, C-terminal domain"/>
    <property type="match status" value="1"/>
</dbReference>